<dbReference type="Gene3D" id="3.40.50.300">
    <property type="entry name" value="P-loop containing nucleotide triphosphate hydrolases"/>
    <property type="match status" value="1"/>
</dbReference>
<dbReference type="InterPro" id="IPR027417">
    <property type="entry name" value="P-loop_NTPase"/>
</dbReference>
<keyword evidence="2" id="KW-0677">Repeat</keyword>
<dbReference type="Gene3D" id="3.80.10.10">
    <property type="entry name" value="Ribonuclease Inhibitor"/>
    <property type="match status" value="1"/>
</dbReference>
<dbReference type="PANTHER" id="PTHR11017">
    <property type="entry name" value="LEUCINE-RICH REPEAT-CONTAINING PROTEIN"/>
    <property type="match status" value="1"/>
</dbReference>
<name>A0AAE1J123_9FABA</name>
<dbReference type="Pfam" id="PF00931">
    <property type="entry name" value="NB-ARC"/>
    <property type="match status" value="1"/>
</dbReference>
<keyword evidence="6" id="KW-1185">Reference proteome</keyword>
<dbReference type="Gene3D" id="3.40.50.10140">
    <property type="entry name" value="Toll/interleukin-1 receptor homology (TIR) domain"/>
    <property type="match status" value="1"/>
</dbReference>
<dbReference type="InterPro" id="IPR058192">
    <property type="entry name" value="WHD_ROQ1-like"/>
</dbReference>
<dbReference type="PROSITE" id="PS50104">
    <property type="entry name" value="TIR"/>
    <property type="match status" value="1"/>
</dbReference>
<dbReference type="PANTHER" id="PTHR11017:SF570">
    <property type="entry name" value="DISEASE RESISTANCE PROTEIN (TIR-NBS CLASS)-RELATED"/>
    <property type="match status" value="1"/>
</dbReference>
<protein>
    <recommendedName>
        <fullName evidence="4">TIR domain-containing protein</fullName>
    </recommendedName>
</protein>
<dbReference type="InterPro" id="IPR032675">
    <property type="entry name" value="LRR_dom_sf"/>
</dbReference>
<evidence type="ECO:0000256" key="1">
    <source>
        <dbReference type="ARBA" id="ARBA00022614"/>
    </source>
</evidence>
<reference evidence="5" key="1">
    <citation type="submission" date="2023-10" db="EMBL/GenBank/DDBJ databases">
        <title>Chromosome-level genome of the transformable northern wattle, Acacia crassicarpa.</title>
        <authorList>
            <person name="Massaro I."/>
            <person name="Sinha N.R."/>
            <person name="Poethig S."/>
            <person name="Leichty A.R."/>
        </authorList>
    </citation>
    <scope>NUCLEOTIDE SEQUENCE</scope>
    <source>
        <strain evidence="5">Acra3RX</strain>
        <tissue evidence="5">Leaf</tissue>
    </source>
</reference>
<dbReference type="AlphaFoldDB" id="A0AAE1J123"/>
<sequence>MEEERPINIYLSHRVDDRHVYELADKLCHAFEAEGLKTFEQDQDLETEDSLPDHLLKPINEAWVSIFFFCKKDATSRGHLMELKEITWRIHRPRGVILIFYDLDGIQARQVLDEVYDNVASRFNHFTSGTPNDIFEMYCIMIQPRRISRAIKEIVSNVMKALRQLEYVVELVGMQSRVAKVDNLLNLGSDDEIRVVCICGMGGLGKSTIAQVLYRSISRHFDAFCFIENTSQILHDDLPLMDILEQNLEIKDPETWTPNQRRFLIVLDGVDNVENLDSLNLLLTSEWFDRGSRIIITARDEGLLEKCRVEHVYKPEVLSNDEAQKLFCIKAFGRDYPESGYDEMTKRVLGYAHGLPLAIIKLGTFLCQKSVGEWSSALAQLERIPNCQIMEVLKKSYDELDDECKEIFLDITCFFIGKKMDRVKEILDICGFPNAENGMKLLIKKSLVETSSDHIIEMHKMLQEMGRHIVRRGFPYEPKKWRRLWHLDDIDYVMQQNESTAMERFEAISLELEDSRRVTLRIEALSRMKNLRLLIFHNVNFSGTLDSLSNELRYVSWHQYPFTSLPLSFEPEALVELILLDSKIIELWEGKKVLPKLKILKLSGSKNLIKMPNLGGTPNLERLELEGCTELLQLHPSIAKIPKLKFLNLRNCTNLVSIPNMLFGQRCLELLNLAGCSKFASRLRFFPLKSTAEVKLLSIWYHPFLERMLYFFLFDCFAPE</sequence>
<evidence type="ECO:0000313" key="5">
    <source>
        <dbReference type="EMBL" id="KAK4259799.1"/>
    </source>
</evidence>
<dbReference type="InterPro" id="IPR042197">
    <property type="entry name" value="Apaf_helical"/>
</dbReference>
<gene>
    <name evidence="5" type="ORF">QN277_006093</name>
</gene>
<dbReference type="SUPFAM" id="SSF46785">
    <property type="entry name" value="Winged helix' DNA-binding domain"/>
    <property type="match status" value="1"/>
</dbReference>
<dbReference type="GO" id="GO:0006952">
    <property type="term" value="P:defense response"/>
    <property type="evidence" value="ECO:0007669"/>
    <property type="project" value="UniProtKB-KW"/>
</dbReference>
<dbReference type="InterPro" id="IPR002182">
    <property type="entry name" value="NB-ARC"/>
</dbReference>
<dbReference type="SUPFAM" id="SSF52540">
    <property type="entry name" value="P-loop containing nucleoside triphosphate hydrolases"/>
    <property type="match status" value="1"/>
</dbReference>
<accession>A0AAE1J123</accession>
<dbReference type="EMBL" id="JAWXYG010000011">
    <property type="protein sequence ID" value="KAK4259799.1"/>
    <property type="molecule type" value="Genomic_DNA"/>
</dbReference>
<comment type="caution">
    <text evidence="5">The sequence shown here is derived from an EMBL/GenBank/DDBJ whole genome shotgun (WGS) entry which is preliminary data.</text>
</comment>
<dbReference type="InterPro" id="IPR035897">
    <property type="entry name" value="Toll_tir_struct_dom_sf"/>
</dbReference>
<dbReference type="PRINTS" id="PR00364">
    <property type="entry name" value="DISEASERSIST"/>
</dbReference>
<dbReference type="SUPFAM" id="SSF52058">
    <property type="entry name" value="L domain-like"/>
    <property type="match status" value="1"/>
</dbReference>
<dbReference type="GO" id="GO:0043531">
    <property type="term" value="F:ADP binding"/>
    <property type="evidence" value="ECO:0007669"/>
    <property type="project" value="InterPro"/>
</dbReference>
<dbReference type="GO" id="GO:0007165">
    <property type="term" value="P:signal transduction"/>
    <property type="evidence" value="ECO:0007669"/>
    <property type="project" value="InterPro"/>
</dbReference>
<evidence type="ECO:0000259" key="4">
    <source>
        <dbReference type="PROSITE" id="PS50104"/>
    </source>
</evidence>
<evidence type="ECO:0000256" key="2">
    <source>
        <dbReference type="ARBA" id="ARBA00022737"/>
    </source>
</evidence>
<evidence type="ECO:0000313" key="6">
    <source>
        <dbReference type="Proteomes" id="UP001293593"/>
    </source>
</evidence>
<organism evidence="5 6">
    <name type="scientific">Acacia crassicarpa</name>
    <name type="common">northern wattle</name>
    <dbReference type="NCBI Taxonomy" id="499986"/>
    <lineage>
        <taxon>Eukaryota</taxon>
        <taxon>Viridiplantae</taxon>
        <taxon>Streptophyta</taxon>
        <taxon>Embryophyta</taxon>
        <taxon>Tracheophyta</taxon>
        <taxon>Spermatophyta</taxon>
        <taxon>Magnoliopsida</taxon>
        <taxon>eudicotyledons</taxon>
        <taxon>Gunneridae</taxon>
        <taxon>Pentapetalae</taxon>
        <taxon>rosids</taxon>
        <taxon>fabids</taxon>
        <taxon>Fabales</taxon>
        <taxon>Fabaceae</taxon>
        <taxon>Caesalpinioideae</taxon>
        <taxon>mimosoid clade</taxon>
        <taxon>Acacieae</taxon>
        <taxon>Acacia</taxon>
    </lineage>
</organism>
<keyword evidence="1" id="KW-0433">Leucine-rich repeat</keyword>
<proteinExistence type="predicted"/>
<dbReference type="InterPro" id="IPR000157">
    <property type="entry name" value="TIR_dom"/>
</dbReference>
<keyword evidence="3" id="KW-0611">Plant defense</keyword>
<dbReference type="SUPFAM" id="SSF52200">
    <property type="entry name" value="Toll/Interleukin receptor TIR domain"/>
    <property type="match status" value="1"/>
</dbReference>
<dbReference type="Pfam" id="PF01582">
    <property type="entry name" value="TIR"/>
    <property type="match status" value="1"/>
</dbReference>
<dbReference type="InterPro" id="IPR044974">
    <property type="entry name" value="Disease_R_plants"/>
</dbReference>
<dbReference type="InterPro" id="IPR036390">
    <property type="entry name" value="WH_DNA-bd_sf"/>
</dbReference>
<evidence type="ECO:0000256" key="3">
    <source>
        <dbReference type="ARBA" id="ARBA00022821"/>
    </source>
</evidence>
<dbReference type="Gene3D" id="1.10.8.430">
    <property type="entry name" value="Helical domain of apoptotic protease-activating factors"/>
    <property type="match status" value="1"/>
</dbReference>
<dbReference type="Pfam" id="PF23282">
    <property type="entry name" value="WHD_ROQ1"/>
    <property type="match status" value="1"/>
</dbReference>
<feature type="domain" description="TIR" evidence="4">
    <location>
        <begin position="5"/>
        <end position="123"/>
    </location>
</feature>
<dbReference type="Proteomes" id="UP001293593">
    <property type="component" value="Unassembled WGS sequence"/>
</dbReference>